<dbReference type="InterPro" id="IPR009057">
    <property type="entry name" value="Homeodomain-like_sf"/>
</dbReference>
<protein>
    <submittedName>
        <fullName evidence="5">Helix-turn-helix transcriptional regulator</fullName>
    </submittedName>
</protein>
<dbReference type="PROSITE" id="PS01124">
    <property type="entry name" value="HTH_ARAC_FAMILY_2"/>
    <property type="match status" value="1"/>
</dbReference>
<dbReference type="SUPFAM" id="SSF51182">
    <property type="entry name" value="RmlC-like cupins"/>
    <property type="match status" value="1"/>
</dbReference>
<evidence type="ECO:0000256" key="1">
    <source>
        <dbReference type="ARBA" id="ARBA00023015"/>
    </source>
</evidence>
<dbReference type="Proteomes" id="UP001500631">
    <property type="component" value="Unassembled WGS sequence"/>
</dbReference>
<sequence length="252" mass="28973">MVIHTIEDTPREIIALATDYKDGTLLPMHQHQRAQFLYSIRGMMEVSTEHDRWLVFPDSGVWIPSQIQHSVRMLNASTRSLYISPELSLRGERCEVVKVSKLMHTLLMAATEIPRLYELQGRDATLFQLLTYEIQSAEALPFHIPLPQDPILLALCQSFIQSPNIHESLEKWASLTHKSTRTFSRFFQKETGMTFSQWRQQICLLYALTELTKNQPITNIALSLGYESISAFSAMFKKSLNYSPSEFSQFPS</sequence>
<dbReference type="InterPro" id="IPR014710">
    <property type="entry name" value="RmlC-like_jellyroll"/>
</dbReference>
<dbReference type="SMART" id="SM00342">
    <property type="entry name" value="HTH_ARAC"/>
    <property type="match status" value="1"/>
</dbReference>
<feature type="domain" description="HTH araC/xylS-type" evidence="4">
    <location>
        <begin position="149"/>
        <end position="250"/>
    </location>
</feature>
<dbReference type="InterPro" id="IPR020449">
    <property type="entry name" value="Tscrpt_reg_AraC-type_HTH"/>
</dbReference>
<evidence type="ECO:0000256" key="2">
    <source>
        <dbReference type="ARBA" id="ARBA00023125"/>
    </source>
</evidence>
<gene>
    <name evidence="5" type="ORF">GCM10023338_02800</name>
</gene>
<dbReference type="InterPro" id="IPR018060">
    <property type="entry name" value="HTH_AraC"/>
</dbReference>
<evidence type="ECO:0000313" key="6">
    <source>
        <dbReference type="Proteomes" id="UP001500631"/>
    </source>
</evidence>
<evidence type="ECO:0000313" key="5">
    <source>
        <dbReference type="EMBL" id="GAA5094484.1"/>
    </source>
</evidence>
<dbReference type="CDD" id="cd06124">
    <property type="entry name" value="cupin_NimR-like_N"/>
    <property type="match status" value="1"/>
</dbReference>
<reference evidence="6" key="1">
    <citation type="journal article" date="2019" name="Int. J. Syst. Evol. Microbiol.">
        <title>The Global Catalogue of Microorganisms (GCM) 10K type strain sequencing project: providing services to taxonomists for standard genome sequencing and annotation.</title>
        <authorList>
            <consortium name="The Broad Institute Genomics Platform"/>
            <consortium name="The Broad Institute Genome Sequencing Center for Infectious Disease"/>
            <person name="Wu L."/>
            <person name="Ma J."/>
        </authorList>
    </citation>
    <scope>NUCLEOTIDE SEQUENCE [LARGE SCALE GENOMIC DNA]</scope>
    <source>
        <strain evidence="6">JCM 18424</strain>
    </source>
</reference>
<organism evidence="5 6">
    <name type="scientific">Wohlfahrtiimonas larvae</name>
    <dbReference type="NCBI Taxonomy" id="1157986"/>
    <lineage>
        <taxon>Bacteria</taxon>
        <taxon>Pseudomonadati</taxon>
        <taxon>Pseudomonadota</taxon>
        <taxon>Gammaproteobacteria</taxon>
        <taxon>Cardiobacteriales</taxon>
        <taxon>Ignatzschineriaceae</taxon>
        <taxon>Wohlfahrtiimonas</taxon>
    </lineage>
</organism>
<keyword evidence="3" id="KW-0804">Transcription</keyword>
<dbReference type="RefSeq" id="WP_077926689.1">
    <property type="nucleotide sequence ID" value="NZ_BAABKE010000001.1"/>
</dbReference>
<evidence type="ECO:0000256" key="3">
    <source>
        <dbReference type="ARBA" id="ARBA00023163"/>
    </source>
</evidence>
<dbReference type="InterPro" id="IPR011051">
    <property type="entry name" value="RmlC_Cupin_sf"/>
</dbReference>
<dbReference type="SUPFAM" id="SSF46689">
    <property type="entry name" value="Homeodomain-like"/>
    <property type="match status" value="1"/>
</dbReference>
<dbReference type="PRINTS" id="PR00032">
    <property type="entry name" value="HTHARAC"/>
</dbReference>
<dbReference type="Pfam" id="PF12833">
    <property type="entry name" value="HTH_18"/>
    <property type="match status" value="1"/>
</dbReference>
<dbReference type="PANTHER" id="PTHR11019">
    <property type="entry name" value="HTH-TYPE TRANSCRIPTIONAL REGULATOR NIMR"/>
    <property type="match status" value="1"/>
</dbReference>
<dbReference type="Gene3D" id="2.60.120.10">
    <property type="entry name" value="Jelly Rolls"/>
    <property type="match status" value="1"/>
</dbReference>
<name>A0ABP9MCY3_9GAMM</name>
<keyword evidence="6" id="KW-1185">Reference proteome</keyword>
<evidence type="ECO:0000259" key="4">
    <source>
        <dbReference type="PROSITE" id="PS01124"/>
    </source>
</evidence>
<keyword evidence="1" id="KW-0805">Transcription regulation</keyword>
<accession>A0ABP9MCY3</accession>
<comment type="caution">
    <text evidence="5">The sequence shown here is derived from an EMBL/GenBank/DDBJ whole genome shotgun (WGS) entry which is preliminary data.</text>
</comment>
<dbReference type="EMBL" id="BAABKE010000001">
    <property type="protein sequence ID" value="GAA5094484.1"/>
    <property type="molecule type" value="Genomic_DNA"/>
</dbReference>
<proteinExistence type="predicted"/>
<dbReference type="Gene3D" id="1.10.10.60">
    <property type="entry name" value="Homeodomain-like"/>
    <property type="match status" value="2"/>
</dbReference>
<keyword evidence="2" id="KW-0238">DNA-binding</keyword>
<dbReference type="PANTHER" id="PTHR11019:SF159">
    <property type="entry name" value="TRANSCRIPTIONAL REGULATOR-RELATED"/>
    <property type="match status" value="1"/>
</dbReference>